<evidence type="ECO:0000313" key="2">
    <source>
        <dbReference type="Proteomes" id="UP001280121"/>
    </source>
</evidence>
<reference evidence="1" key="1">
    <citation type="journal article" date="2023" name="Plant J.">
        <title>Genome sequences and population genomics provide insights into the demographic history, inbreeding, and mutation load of two 'living fossil' tree species of Dipteronia.</title>
        <authorList>
            <person name="Feng Y."/>
            <person name="Comes H.P."/>
            <person name="Chen J."/>
            <person name="Zhu S."/>
            <person name="Lu R."/>
            <person name="Zhang X."/>
            <person name="Li P."/>
            <person name="Qiu J."/>
            <person name="Olsen K.M."/>
            <person name="Qiu Y."/>
        </authorList>
    </citation>
    <scope>NUCLEOTIDE SEQUENCE</scope>
    <source>
        <strain evidence="1">KIB01</strain>
    </source>
</reference>
<evidence type="ECO:0000313" key="1">
    <source>
        <dbReference type="EMBL" id="KAK2658170.1"/>
    </source>
</evidence>
<name>A0AAD9XEQ2_9ROSI</name>
<proteinExistence type="predicted"/>
<organism evidence="1 2">
    <name type="scientific">Dipteronia dyeriana</name>
    <dbReference type="NCBI Taxonomy" id="168575"/>
    <lineage>
        <taxon>Eukaryota</taxon>
        <taxon>Viridiplantae</taxon>
        <taxon>Streptophyta</taxon>
        <taxon>Embryophyta</taxon>
        <taxon>Tracheophyta</taxon>
        <taxon>Spermatophyta</taxon>
        <taxon>Magnoliopsida</taxon>
        <taxon>eudicotyledons</taxon>
        <taxon>Gunneridae</taxon>
        <taxon>Pentapetalae</taxon>
        <taxon>rosids</taxon>
        <taxon>malvids</taxon>
        <taxon>Sapindales</taxon>
        <taxon>Sapindaceae</taxon>
        <taxon>Hippocastanoideae</taxon>
        <taxon>Acereae</taxon>
        <taxon>Dipteronia</taxon>
    </lineage>
</organism>
<protein>
    <submittedName>
        <fullName evidence="1">Uncharacterized protein</fullName>
    </submittedName>
</protein>
<keyword evidence="2" id="KW-1185">Reference proteome</keyword>
<accession>A0AAD9XEQ2</accession>
<comment type="caution">
    <text evidence="1">The sequence shown here is derived from an EMBL/GenBank/DDBJ whole genome shotgun (WGS) entry which is preliminary data.</text>
</comment>
<sequence length="115" mass="13441">MPILNETDSYEYLNLLIFLSSLLIGRQSVIRSALALRNEENQSFINFFQANDIIQNVETSLCYLVTHNRPEFLVEKCWKAINPWGLSWMHIKHWPSDFIQAKVAIQKSTFSCQYA</sequence>
<gene>
    <name evidence="1" type="ORF">Ddye_004703</name>
</gene>
<dbReference type="AlphaFoldDB" id="A0AAD9XEQ2"/>
<dbReference type="EMBL" id="JANJYI010000002">
    <property type="protein sequence ID" value="KAK2658170.1"/>
    <property type="molecule type" value="Genomic_DNA"/>
</dbReference>
<dbReference type="Proteomes" id="UP001280121">
    <property type="component" value="Unassembled WGS sequence"/>
</dbReference>